<dbReference type="EMBL" id="JAUIZM010000008">
    <property type="protein sequence ID" value="KAK1371743.1"/>
    <property type="molecule type" value="Genomic_DNA"/>
</dbReference>
<feature type="chain" id="PRO_5042100544" evidence="8">
    <location>
        <begin position="30"/>
        <end position="369"/>
    </location>
</feature>
<sequence>MVADCDRRVSVMLLMLILRCSISELVVEASEVPAVFVFGDSIVDTGNNNFINSIAKANYYPYGCDSVSGFPTGRFCNGKTVVDFVGEMLGIPAPPPFADPATTGDRLSGGVSYASAASGILDDTGKHYLERFTLSQQVVNFEATLDQLRIMMTPEDLTKFLAKSVAFMVFGSNDYINNYLMPSMYPSSYQYTPPDFANLLLDHYARQIVALHSAGFRKFYLAGVPPLGCIPSQLAIGQPPEGKCVDYVNQILGTFNEGLRSLVISLNRDHPGAVFVYGNIYGIVADMVNNPRTYGLSVVNRGCCGSGRNQGQLTCMPFQPPCFNRKSHLFWDAYHPTEAANYVIAQRAYSGPPSDCFPINIQQMAAIEI</sequence>
<evidence type="ECO:0000313" key="9">
    <source>
        <dbReference type="EMBL" id="KAK1371743.1"/>
    </source>
</evidence>
<dbReference type="GO" id="GO:0005576">
    <property type="term" value="C:extracellular region"/>
    <property type="evidence" value="ECO:0007669"/>
    <property type="project" value="UniProtKB-SubCell"/>
</dbReference>
<protein>
    <submittedName>
        <fullName evidence="9">GDSL esterase/lipase</fullName>
    </submittedName>
</protein>
<evidence type="ECO:0000256" key="4">
    <source>
        <dbReference type="ARBA" id="ARBA00022729"/>
    </source>
</evidence>
<dbReference type="GO" id="GO:0016042">
    <property type="term" value="P:lipid catabolic process"/>
    <property type="evidence" value="ECO:0007669"/>
    <property type="project" value="UniProtKB-KW"/>
</dbReference>
<keyword evidence="3" id="KW-0964">Secreted</keyword>
<evidence type="ECO:0000256" key="3">
    <source>
        <dbReference type="ARBA" id="ARBA00022525"/>
    </source>
</evidence>
<dbReference type="GO" id="GO:0016298">
    <property type="term" value="F:lipase activity"/>
    <property type="evidence" value="ECO:0007669"/>
    <property type="project" value="InterPro"/>
</dbReference>
<keyword evidence="4 8" id="KW-0732">Signal</keyword>
<evidence type="ECO:0000256" key="8">
    <source>
        <dbReference type="SAM" id="SignalP"/>
    </source>
</evidence>
<dbReference type="InterPro" id="IPR035669">
    <property type="entry name" value="SGNH_plant_lipase-like"/>
</dbReference>
<dbReference type="InterPro" id="IPR008265">
    <property type="entry name" value="Lipase_GDSL_AS"/>
</dbReference>
<dbReference type="AlphaFoldDB" id="A0AAD8HSY5"/>
<dbReference type="Proteomes" id="UP001237642">
    <property type="component" value="Unassembled WGS sequence"/>
</dbReference>
<keyword evidence="7" id="KW-0443">Lipid metabolism</keyword>
<evidence type="ECO:0000256" key="6">
    <source>
        <dbReference type="ARBA" id="ARBA00022963"/>
    </source>
</evidence>
<dbReference type="InterPro" id="IPR051238">
    <property type="entry name" value="GDSL_esterase/lipase"/>
</dbReference>
<gene>
    <name evidence="9" type="ORF">POM88_037835</name>
</gene>
<dbReference type="InterPro" id="IPR036514">
    <property type="entry name" value="SGNH_hydro_sf"/>
</dbReference>
<name>A0AAD8HSY5_9APIA</name>
<keyword evidence="6" id="KW-0442">Lipid degradation</keyword>
<keyword evidence="10" id="KW-1185">Reference proteome</keyword>
<comment type="similarity">
    <text evidence="2">Belongs to the 'GDSL' lipolytic enzyme family.</text>
</comment>
<reference evidence="9" key="1">
    <citation type="submission" date="2023-02" db="EMBL/GenBank/DDBJ databases">
        <title>Genome of toxic invasive species Heracleum sosnowskyi carries increased number of genes despite the absence of recent whole-genome duplications.</title>
        <authorList>
            <person name="Schelkunov M."/>
            <person name="Shtratnikova V."/>
            <person name="Makarenko M."/>
            <person name="Klepikova A."/>
            <person name="Omelchenko D."/>
            <person name="Novikova G."/>
            <person name="Obukhova E."/>
            <person name="Bogdanov V."/>
            <person name="Penin A."/>
            <person name="Logacheva M."/>
        </authorList>
    </citation>
    <scope>NUCLEOTIDE SEQUENCE</scope>
    <source>
        <strain evidence="9">Hsosn_3</strain>
        <tissue evidence="9">Leaf</tissue>
    </source>
</reference>
<dbReference type="CDD" id="cd01837">
    <property type="entry name" value="SGNH_plant_lipase_like"/>
    <property type="match status" value="1"/>
</dbReference>
<keyword evidence="5" id="KW-0378">Hydrolase</keyword>
<feature type="signal peptide" evidence="8">
    <location>
        <begin position="1"/>
        <end position="29"/>
    </location>
</feature>
<dbReference type="InterPro" id="IPR001087">
    <property type="entry name" value="GDSL"/>
</dbReference>
<dbReference type="PANTHER" id="PTHR45650:SF8">
    <property type="entry name" value="GDSL ESTERASE_LIPASE"/>
    <property type="match status" value="1"/>
</dbReference>
<evidence type="ECO:0000256" key="1">
    <source>
        <dbReference type="ARBA" id="ARBA00004613"/>
    </source>
</evidence>
<evidence type="ECO:0000256" key="2">
    <source>
        <dbReference type="ARBA" id="ARBA00008668"/>
    </source>
</evidence>
<dbReference type="PROSITE" id="PS01098">
    <property type="entry name" value="LIPASE_GDSL_SER"/>
    <property type="match status" value="1"/>
</dbReference>
<dbReference type="Pfam" id="PF00657">
    <property type="entry name" value="Lipase_GDSL"/>
    <property type="match status" value="1"/>
</dbReference>
<dbReference type="SUPFAM" id="SSF52266">
    <property type="entry name" value="SGNH hydrolase"/>
    <property type="match status" value="1"/>
</dbReference>
<evidence type="ECO:0000256" key="7">
    <source>
        <dbReference type="ARBA" id="ARBA00023098"/>
    </source>
</evidence>
<dbReference type="Gene3D" id="3.40.50.1110">
    <property type="entry name" value="SGNH hydrolase"/>
    <property type="match status" value="1"/>
</dbReference>
<evidence type="ECO:0000313" key="10">
    <source>
        <dbReference type="Proteomes" id="UP001237642"/>
    </source>
</evidence>
<proteinExistence type="inferred from homology"/>
<comment type="caution">
    <text evidence="9">The sequence shown here is derived from an EMBL/GenBank/DDBJ whole genome shotgun (WGS) entry which is preliminary data.</text>
</comment>
<evidence type="ECO:0000256" key="5">
    <source>
        <dbReference type="ARBA" id="ARBA00022801"/>
    </source>
</evidence>
<comment type="subcellular location">
    <subcellularLocation>
        <location evidence="1">Secreted</location>
    </subcellularLocation>
</comment>
<organism evidence="9 10">
    <name type="scientific">Heracleum sosnowskyi</name>
    <dbReference type="NCBI Taxonomy" id="360622"/>
    <lineage>
        <taxon>Eukaryota</taxon>
        <taxon>Viridiplantae</taxon>
        <taxon>Streptophyta</taxon>
        <taxon>Embryophyta</taxon>
        <taxon>Tracheophyta</taxon>
        <taxon>Spermatophyta</taxon>
        <taxon>Magnoliopsida</taxon>
        <taxon>eudicotyledons</taxon>
        <taxon>Gunneridae</taxon>
        <taxon>Pentapetalae</taxon>
        <taxon>asterids</taxon>
        <taxon>campanulids</taxon>
        <taxon>Apiales</taxon>
        <taxon>Apiaceae</taxon>
        <taxon>Apioideae</taxon>
        <taxon>apioid superclade</taxon>
        <taxon>Tordylieae</taxon>
        <taxon>Tordyliinae</taxon>
        <taxon>Heracleum</taxon>
    </lineage>
</organism>
<reference evidence="9" key="2">
    <citation type="submission" date="2023-05" db="EMBL/GenBank/DDBJ databases">
        <authorList>
            <person name="Schelkunov M.I."/>
        </authorList>
    </citation>
    <scope>NUCLEOTIDE SEQUENCE</scope>
    <source>
        <strain evidence="9">Hsosn_3</strain>
        <tissue evidence="9">Leaf</tissue>
    </source>
</reference>
<dbReference type="PANTHER" id="PTHR45650">
    <property type="entry name" value="GDSL-LIKE LIPASE/ACYLHYDROLASE-RELATED"/>
    <property type="match status" value="1"/>
</dbReference>
<accession>A0AAD8HSY5</accession>